<protein>
    <submittedName>
        <fullName evidence="1">Uncharacterized protein</fullName>
    </submittedName>
</protein>
<reference evidence="1" key="1">
    <citation type="journal article" date="2019" name="bioRxiv">
        <title>The Genome of the Zebra Mussel, Dreissena polymorpha: A Resource for Invasive Species Research.</title>
        <authorList>
            <person name="McCartney M.A."/>
            <person name="Auch B."/>
            <person name="Kono T."/>
            <person name="Mallez S."/>
            <person name="Zhang Y."/>
            <person name="Obille A."/>
            <person name="Becker A."/>
            <person name="Abrahante J.E."/>
            <person name="Garbe J."/>
            <person name="Badalamenti J.P."/>
            <person name="Herman A."/>
            <person name="Mangelson H."/>
            <person name="Liachko I."/>
            <person name="Sullivan S."/>
            <person name="Sone E.D."/>
            <person name="Koren S."/>
            <person name="Silverstein K.A.T."/>
            <person name="Beckman K.B."/>
            <person name="Gohl D.M."/>
        </authorList>
    </citation>
    <scope>NUCLEOTIDE SEQUENCE</scope>
    <source>
        <strain evidence="1">Duluth1</strain>
        <tissue evidence="1">Whole animal</tissue>
    </source>
</reference>
<dbReference type="EMBL" id="JAIWYP010000012">
    <property type="protein sequence ID" value="KAH3730295.1"/>
    <property type="molecule type" value="Genomic_DNA"/>
</dbReference>
<accession>A0A9D4CU72</accession>
<keyword evidence="2" id="KW-1185">Reference proteome</keyword>
<evidence type="ECO:0000313" key="1">
    <source>
        <dbReference type="EMBL" id="KAH3730295.1"/>
    </source>
</evidence>
<organism evidence="1 2">
    <name type="scientific">Dreissena polymorpha</name>
    <name type="common">Zebra mussel</name>
    <name type="synonym">Mytilus polymorpha</name>
    <dbReference type="NCBI Taxonomy" id="45954"/>
    <lineage>
        <taxon>Eukaryota</taxon>
        <taxon>Metazoa</taxon>
        <taxon>Spiralia</taxon>
        <taxon>Lophotrochozoa</taxon>
        <taxon>Mollusca</taxon>
        <taxon>Bivalvia</taxon>
        <taxon>Autobranchia</taxon>
        <taxon>Heteroconchia</taxon>
        <taxon>Euheterodonta</taxon>
        <taxon>Imparidentia</taxon>
        <taxon>Neoheterodontei</taxon>
        <taxon>Myida</taxon>
        <taxon>Dreissenoidea</taxon>
        <taxon>Dreissenidae</taxon>
        <taxon>Dreissena</taxon>
    </lineage>
</organism>
<comment type="caution">
    <text evidence="1">The sequence shown here is derived from an EMBL/GenBank/DDBJ whole genome shotgun (WGS) entry which is preliminary data.</text>
</comment>
<dbReference type="Proteomes" id="UP000828390">
    <property type="component" value="Unassembled WGS sequence"/>
</dbReference>
<reference evidence="1" key="2">
    <citation type="submission" date="2020-11" db="EMBL/GenBank/DDBJ databases">
        <authorList>
            <person name="McCartney M.A."/>
            <person name="Auch B."/>
            <person name="Kono T."/>
            <person name="Mallez S."/>
            <person name="Becker A."/>
            <person name="Gohl D.M."/>
            <person name="Silverstein K.A.T."/>
            <person name="Koren S."/>
            <person name="Bechman K.B."/>
            <person name="Herman A."/>
            <person name="Abrahante J.E."/>
            <person name="Garbe J."/>
        </authorList>
    </citation>
    <scope>NUCLEOTIDE SEQUENCE</scope>
    <source>
        <strain evidence="1">Duluth1</strain>
        <tissue evidence="1">Whole animal</tissue>
    </source>
</reference>
<dbReference type="AlphaFoldDB" id="A0A9D4CU72"/>
<gene>
    <name evidence="1" type="ORF">DPMN_056278</name>
</gene>
<name>A0A9D4CU72_DREPO</name>
<sequence length="135" mass="15482">MATAQPPESGEATALPEEYLSLPLRALRMSARRKFAKFLDLEGTLIVAMHNGLEIDIENGFSGMAELAGFDYHDIMNFKVPYQKALWLLDCPLQWIAEWWHHRWPPVSSHFDPCSEESCPIRYENTTPKYLSLAL</sequence>
<proteinExistence type="predicted"/>
<evidence type="ECO:0000313" key="2">
    <source>
        <dbReference type="Proteomes" id="UP000828390"/>
    </source>
</evidence>